<dbReference type="InterPro" id="IPR011701">
    <property type="entry name" value="MFS"/>
</dbReference>
<feature type="domain" description="Major facilitator superfamily (MFS) profile" evidence="6">
    <location>
        <begin position="12"/>
        <end position="416"/>
    </location>
</feature>
<proteinExistence type="predicted"/>
<dbReference type="GO" id="GO:0022857">
    <property type="term" value="F:transmembrane transporter activity"/>
    <property type="evidence" value="ECO:0007669"/>
    <property type="project" value="InterPro"/>
</dbReference>
<feature type="transmembrane region" description="Helical" evidence="5">
    <location>
        <begin position="298"/>
        <end position="321"/>
    </location>
</feature>
<keyword evidence="2 5" id="KW-0812">Transmembrane</keyword>
<dbReference type="OrthoDB" id="8520784at2"/>
<dbReference type="AlphaFoldDB" id="A0A1X7JZZ1"/>
<feature type="transmembrane region" description="Helical" evidence="5">
    <location>
        <begin position="77"/>
        <end position="96"/>
    </location>
</feature>
<feature type="transmembrane region" description="Helical" evidence="5">
    <location>
        <begin position="362"/>
        <end position="384"/>
    </location>
</feature>
<feature type="transmembrane region" description="Helical" evidence="5">
    <location>
        <begin position="166"/>
        <end position="186"/>
    </location>
</feature>
<dbReference type="EMBL" id="FXAT01000003">
    <property type="protein sequence ID" value="SMG34164.1"/>
    <property type="molecule type" value="Genomic_DNA"/>
</dbReference>
<dbReference type="SUPFAM" id="SSF103473">
    <property type="entry name" value="MFS general substrate transporter"/>
    <property type="match status" value="1"/>
</dbReference>
<sequence length="422" mass="45608">MKTRTVVRWKLAWLLFLPITLLMSLDRTAMVVAAPIIQKDLGFSLQQMSWILTAFHWSYALLSIPAGMFAAYFGARIALVVANAAWSVLTLAIPFAPSVGALTGMRLLLGGFQAVDWPSSIASFKQWFPTAERSRANSALLAGVYLGPILGAPITALLVSDFGWRSAFLTFGLLGLVSAVLWWTFFRNTPDEHPGVSDDERAYIRKGMADERVHERKGSLAALVRRRAFWTIGLQGVCTGGVMGFFNTWLPTYLMQERGVALKSLGFFSSVPWMILLAVVCIASVAADHIYKRTGSEWAARVPSAVFGFLVSAVCLVLGVNMHEVPAALALLAVSLGGMGFVQVSTWSTIQHVGGDNTGILTAWNGMLTNGGAALGPVLMAMLVHRDGNWIVALSATAAIAIVGAFAWLLIYPMRANTRLAN</sequence>
<organism evidence="7 8">
    <name type="scientific">Paraburkholderia susongensis</name>
    <dbReference type="NCBI Taxonomy" id="1515439"/>
    <lineage>
        <taxon>Bacteria</taxon>
        <taxon>Pseudomonadati</taxon>
        <taxon>Pseudomonadota</taxon>
        <taxon>Betaproteobacteria</taxon>
        <taxon>Burkholderiales</taxon>
        <taxon>Burkholderiaceae</taxon>
        <taxon>Paraburkholderia</taxon>
    </lineage>
</organism>
<gene>
    <name evidence="7" type="ORF">SAMN06265784_103242</name>
</gene>
<feature type="transmembrane region" description="Helical" evidence="5">
    <location>
        <begin position="327"/>
        <end position="350"/>
    </location>
</feature>
<name>A0A1X7JZZ1_9BURK</name>
<evidence type="ECO:0000313" key="8">
    <source>
        <dbReference type="Proteomes" id="UP000193228"/>
    </source>
</evidence>
<protein>
    <submittedName>
        <fullName evidence="7">MFS transporter, ACS family, glucarate transporter</fullName>
    </submittedName>
</protein>
<evidence type="ECO:0000256" key="2">
    <source>
        <dbReference type="ARBA" id="ARBA00022692"/>
    </source>
</evidence>
<accession>A0A1X7JZZ1</accession>
<dbReference type="PANTHER" id="PTHR11662">
    <property type="entry name" value="SOLUTE CARRIER FAMILY 17"/>
    <property type="match status" value="1"/>
</dbReference>
<feature type="transmembrane region" description="Helical" evidence="5">
    <location>
        <begin position="140"/>
        <end position="160"/>
    </location>
</feature>
<dbReference type="Gene3D" id="1.20.1250.20">
    <property type="entry name" value="MFS general substrate transporter like domains"/>
    <property type="match status" value="2"/>
</dbReference>
<dbReference type="InterPro" id="IPR050382">
    <property type="entry name" value="MFS_Na/Anion_cotransporter"/>
</dbReference>
<reference evidence="8" key="1">
    <citation type="submission" date="2017-04" db="EMBL/GenBank/DDBJ databases">
        <authorList>
            <person name="Varghese N."/>
            <person name="Submissions S."/>
        </authorList>
    </citation>
    <scope>NUCLEOTIDE SEQUENCE [LARGE SCALE GENOMIC DNA]</scope>
    <source>
        <strain evidence="8">LMG 29540</strain>
    </source>
</reference>
<dbReference type="CDD" id="cd17319">
    <property type="entry name" value="MFS_ExuT_GudP_like"/>
    <property type="match status" value="1"/>
</dbReference>
<evidence type="ECO:0000313" key="7">
    <source>
        <dbReference type="EMBL" id="SMG34164.1"/>
    </source>
</evidence>
<keyword evidence="3 5" id="KW-1133">Transmembrane helix</keyword>
<evidence type="ECO:0000256" key="3">
    <source>
        <dbReference type="ARBA" id="ARBA00022989"/>
    </source>
</evidence>
<dbReference type="InterPro" id="IPR036259">
    <property type="entry name" value="MFS_trans_sf"/>
</dbReference>
<keyword evidence="8" id="KW-1185">Reference proteome</keyword>
<feature type="transmembrane region" description="Helical" evidence="5">
    <location>
        <begin position="228"/>
        <end position="250"/>
    </location>
</feature>
<feature type="transmembrane region" description="Helical" evidence="5">
    <location>
        <begin position="390"/>
        <end position="412"/>
    </location>
</feature>
<feature type="transmembrane region" description="Helical" evidence="5">
    <location>
        <begin position="270"/>
        <end position="291"/>
    </location>
</feature>
<dbReference type="InterPro" id="IPR020846">
    <property type="entry name" value="MFS_dom"/>
</dbReference>
<evidence type="ECO:0000256" key="4">
    <source>
        <dbReference type="ARBA" id="ARBA00023136"/>
    </source>
</evidence>
<dbReference type="RefSeq" id="WP_085482556.1">
    <property type="nucleotide sequence ID" value="NZ_FXAT01000003.1"/>
</dbReference>
<evidence type="ECO:0000259" key="6">
    <source>
        <dbReference type="PROSITE" id="PS50850"/>
    </source>
</evidence>
<evidence type="ECO:0000256" key="1">
    <source>
        <dbReference type="ARBA" id="ARBA00004141"/>
    </source>
</evidence>
<dbReference type="Pfam" id="PF07690">
    <property type="entry name" value="MFS_1"/>
    <property type="match status" value="1"/>
</dbReference>
<comment type="subcellular location">
    <subcellularLocation>
        <location evidence="1">Membrane</location>
        <topology evidence="1">Multi-pass membrane protein</topology>
    </subcellularLocation>
</comment>
<dbReference type="PROSITE" id="PS50850">
    <property type="entry name" value="MFS"/>
    <property type="match status" value="1"/>
</dbReference>
<feature type="transmembrane region" description="Helical" evidence="5">
    <location>
        <begin position="49"/>
        <end position="70"/>
    </location>
</feature>
<evidence type="ECO:0000256" key="5">
    <source>
        <dbReference type="SAM" id="Phobius"/>
    </source>
</evidence>
<dbReference type="GO" id="GO:0016020">
    <property type="term" value="C:membrane"/>
    <property type="evidence" value="ECO:0007669"/>
    <property type="project" value="UniProtKB-SubCell"/>
</dbReference>
<keyword evidence="4 5" id="KW-0472">Membrane</keyword>
<dbReference type="PANTHER" id="PTHR11662:SF399">
    <property type="entry name" value="FI19708P1-RELATED"/>
    <property type="match status" value="1"/>
</dbReference>
<dbReference type="STRING" id="1515439.SAMN06265784_103242"/>
<dbReference type="Proteomes" id="UP000193228">
    <property type="component" value="Unassembled WGS sequence"/>
</dbReference>